<organism evidence="3 4">
    <name type="scientific">Zophobas morio</name>
    <dbReference type="NCBI Taxonomy" id="2755281"/>
    <lineage>
        <taxon>Eukaryota</taxon>
        <taxon>Metazoa</taxon>
        <taxon>Ecdysozoa</taxon>
        <taxon>Arthropoda</taxon>
        <taxon>Hexapoda</taxon>
        <taxon>Insecta</taxon>
        <taxon>Pterygota</taxon>
        <taxon>Neoptera</taxon>
        <taxon>Endopterygota</taxon>
        <taxon>Coleoptera</taxon>
        <taxon>Polyphaga</taxon>
        <taxon>Cucujiformia</taxon>
        <taxon>Tenebrionidae</taxon>
        <taxon>Zophobas</taxon>
    </lineage>
</organism>
<dbReference type="Pfam" id="PF13855">
    <property type="entry name" value="LRR_8"/>
    <property type="match status" value="1"/>
</dbReference>
<name>A0AA38I7P2_9CUCU</name>
<dbReference type="AlphaFoldDB" id="A0AA38I7P2"/>
<dbReference type="PANTHER" id="PTHR24373:SF370">
    <property type="entry name" value="FISH-LIPS, ISOFORM E"/>
    <property type="match status" value="1"/>
</dbReference>
<dbReference type="SUPFAM" id="SSF52058">
    <property type="entry name" value="L domain-like"/>
    <property type="match status" value="1"/>
</dbReference>
<comment type="caution">
    <text evidence="3">The sequence shown here is derived from an EMBL/GenBank/DDBJ whole genome shotgun (WGS) entry which is preliminary data.</text>
</comment>
<dbReference type="InterPro" id="IPR032675">
    <property type="entry name" value="LRR_dom_sf"/>
</dbReference>
<accession>A0AA38I7P2</accession>
<dbReference type="InterPro" id="IPR001611">
    <property type="entry name" value="Leu-rich_rpt"/>
</dbReference>
<dbReference type="Proteomes" id="UP001168821">
    <property type="component" value="Unassembled WGS sequence"/>
</dbReference>
<evidence type="ECO:0000313" key="4">
    <source>
        <dbReference type="Proteomes" id="UP001168821"/>
    </source>
</evidence>
<feature type="signal peptide" evidence="2">
    <location>
        <begin position="1"/>
        <end position="19"/>
    </location>
</feature>
<dbReference type="PROSITE" id="PS51450">
    <property type="entry name" value="LRR"/>
    <property type="match status" value="1"/>
</dbReference>
<keyword evidence="1 2" id="KW-0732">Signal</keyword>
<feature type="chain" id="PRO_5041291825" evidence="2">
    <location>
        <begin position="20"/>
        <end position="291"/>
    </location>
</feature>
<proteinExistence type="predicted"/>
<evidence type="ECO:0000256" key="2">
    <source>
        <dbReference type="SAM" id="SignalP"/>
    </source>
</evidence>
<dbReference type="InterPro" id="IPR050328">
    <property type="entry name" value="Dev_Immune_Receptor"/>
</dbReference>
<dbReference type="EMBL" id="JALNTZ010000005">
    <property type="protein sequence ID" value="KAJ3650777.1"/>
    <property type="molecule type" value="Genomic_DNA"/>
</dbReference>
<evidence type="ECO:0000256" key="1">
    <source>
        <dbReference type="ARBA" id="ARBA00022729"/>
    </source>
</evidence>
<sequence>MNFPTFLTIFLFHPVSNSAAKIYQNATELYISGLTGTFKYEILSDFADVSKLKIFDNRVTKIEPGAVCSSPSVKSVELNFAGNPGAPTLTKDVFRLCQFQLQQLFIRLDFDNPSQIDKEALRDLNLRDLSLQCHKIGILDQDFLTLNTLNLTRLVLSNCYIHEIDKHFFSRMEKLEEVEISYNRNLTHLPKNLFIKTPNLKRLFLQYNRIRELEWDEFAGLNFLQELNLSGNRLAYFDARNISENLPNLRRLKILKNLLPCQLKEKFSSDLKSMMNHSVEVVYTRFSCREY</sequence>
<evidence type="ECO:0000313" key="3">
    <source>
        <dbReference type="EMBL" id="KAJ3650777.1"/>
    </source>
</evidence>
<dbReference type="PANTHER" id="PTHR24373">
    <property type="entry name" value="SLIT RELATED LEUCINE-RICH REPEAT NEURONAL PROTEIN"/>
    <property type="match status" value="1"/>
</dbReference>
<gene>
    <name evidence="3" type="ORF">Zmor_016857</name>
</gene>
<keyword evidence="4" id="KW-1185">Reference proteome</keyword>
<dbReference type="Gene3D" id="3.80.10.10">
    <property type="entry name" value="Ribonuclease Inhibitor"/>
    <property type="match status" value="1"/>
</dbReference>
<dbReference type="GO" id="GO:0031012">
    <property type="term" value="C:extracellular matrix"/>
    <property type="evidence" value="ECO:0007669"/>
    <property type="project" value="TreeGrafter"/>
</dbReference>
<dbReference type="GO" id="GO:0005615">
    <property type="term" value="C:extracellular space"/>
    <property type="evidence" value="ECO:0007669"/>
    <property type="project" value="TreeGrafter"/>
</dbReference>
<protein>
    <submittedName>
        <fullName evidence="3">Uncharacterized protein</fullName>
    </submittedName>
</protein>
<reference evidence="3" key="1">
    <citation type="journal article" date="2023" name="G3 (Bethesda)">
        <title>Whole genome assemblies of Zophobas morio and Tenebrio molitor.</title>
        <authorList>
            <person name="Kaur S."/>
            <person name="Stinson S.A."/>
            <person name="diCenzo G.C."/>
        </authorList>
    </citation>
    <scope>NUCLEOTIDE SEQUENCE</scope>
    <source>
        <strain evidence="3">QUZm001</strain>
    </source>
</reference>